<keyword evidence="4" id="KW-0597">Phosphoprotein</keyword>
<evidence type="ECO:0000256" key="4">
    <source>
        <dbReference type="PROSITE-ProRule" id="PRU00169"/>
    </source>
</evidence>
<dbReference type="SUPFAM" id="SSF160246">
    <property type="entry name" value="EspE N-terminal domain-like"/>
    <property type="match status" value="1"/>
</dbReference>
<keyword evidence="2" id="KW-0547">Nucleotide-binding</keyword>
<dbReference type="Pfam" id="PF00072">
    <property type="entry name" value="Response_reg"/>
    <property type="match status" value="1"/>
</dbReference>
<feature type="domain" description="Response regulatory" evidence="6">
    <location>
        <begin position="575"/>
        <end position="692"/>
    </location>
</feature>
<dbReference type="CDD" id="cd01129">
    <property type="entry name" value="PulE-GspE-like"/>
    <property type="match status" value="1"/>
</dbReference>
<dbReference type="InterPro" id="IPR007831">
    <property type="entry name" value="T2SS_GspE_N"/>
</dbReference>
<feature type="non-terminal residue" evidence="7">
    <location>
        <position position="1"/>
    </location>
</feature>
<sequence length="722" mass="80732">LNANEIRQFVKIALQIPGVNLDKVDAEQEVLELIPEEVCQRYGLLGLQMNKTHIAVAFSNPFNLDAENEIEYISGRYVKKFYAPLQVISRKLNEYYSPEEIITSLVKSNIDHKSIRFAGDIGMDNDAPVIKLVNQIVSDSITKETSDIHIEPKEKVVLVRFRIDGVLRNELEIPRSLHPALVSRIKIISNLNIAESRKPQDGKAKVFIDDMDFDLRVSILPTSYGEKVVIRILDKRKASLSLDQLGIQGYNRTQLEKCFGFKQGMVLVTGPTGSGKSTTLYAAINRIRSTTNNILTIEDPIEYMFEGINQVQVNEKAGVTFASALRSFLRQDPDVILVGEIRDEETAEISVQASLTGHLVLSTLHTNDTFTTVTRLKDMGVDKFKITEAVQAVIAQRLVRRLCPHCKTEVQQSDIDEKLLRMLSRFSEKPAIYEPKGCAHCGYVGYKGRIGVYEILVLDNALRDLIAADASVQSMRKAAKGSGFRNLFEDALNLVATGVTDYNEIVRVVNPVSSRSPREKEPDVAPTPAPPVVPEGEKLKLNISEEETQSKGEAKPTPTAESRPPAPSAAHKPAKILITDDAPQTRMLVSKIIEKMTPWEVMEAEDGEKALEVISGEKPDLIVLDIMMPNMDGYELLQELKSNPEYEHIPVLIFTALKTPKSEQKVYELGADGFLVKPIEPKRMVEQIKKALERRRIVSSQPLLQNVAVVESEEEEIELQLM</sequence>
<dbReference type="SUPFAM" id="SSF52172">
    <property type="entry name" value="CheY-like"/>
    <property type="match status" value="1"/>
</dbReference>
<gene>
    <name evidence="7" type="ORF">ENJ15_07120</name>
</gene>
<comment type="similarity">
    <text evidence="1">Belongs to the GSP E family.</text>
</comment>
<dbReference type="Proteomes" id="UP000885771">
    <property type="component" value="Unassembled WGS sequence"/>
</dbReference>
<dbReference type="Gene3D" id="3.30.300.160">
    <property type="entry name" value="Type II secretion system, protein E, N-terminal domain"/>
    <property type="match status" value="1"/>
</dbReference>
<protein>
    <submittedName>
        <fullName evidence="7">Type II/IV secretion system protein</fullName>
    </submittedName>
</protein>
<dbReference type="FunFam" id="3.40.50.300:FF:000398">
    <property type="entry name" value="Type IV pilus assembly ATPase PilB"/>
    <property type="match status" value="1"/>
</dbReference>
<dbReference type="Pfam" id="PF00437">
    <property type="entry name" value="T2SSE"/>
    <property type="match status" value="1"/>
</dbReference>
<organism evidence="7">
    <name type="scientific">Caldithrix abyssi</name>
    <dbReference type="NCBI Taxonomy" id="187145"/>
    <lineage>
        <taxon>Bacteria</taxon>
        <taxon>Pseudomonadati</taxon>
        <taxon>Calditrichota</taxon>
        <taxon>Calditrichia</taxon>
        <taxon>Calditrichales</taxon>
        <taxon>Calditrichaceae</taxon>
        <taxon>Caldithrix</taxon>
    </lineage>
</organism>
<evidence type="ECO:0000259" key="6">
    <source>
        <dbReference type="PROSITE" id="PS50110"/>
    </source>
</evidence>
<dbReference type="PANTHER" id="PTHR30258:SF1">
    <property type="entry name" value="PROTEIN TRANSPORT PROTEIN HOFB HOMOLOG"/>
    <property type="match status" value="1"/>
</dbReference>
<dbReference type="SUPFAM" id="SSF52540">
    <property type="entry name" value="P-loop containing nucleoside triphosphate hydrolases"/>
    <property type="match status" value="1"/>
</dbReference>
<dbReference type="Pfam" id="PF05157">
    <property type="entry name" value="MshEN"/>
    <property type="match status" value="1"/>
</dbReference>
<dbReference type="PROSITE" id="PS50110">
    <property type="entry name" value="RESPONSE_REGULATORY"/>
    <property type="match status" value="1"/>
</dbReference>
<feature type="modified residue" description="4-aspartylphosphate" evidence="4">
    <location>
        <position position="625"/>
    </location>
</feature>
<proteinExistence type="inferred from homology"/>
<dbReference type="AlphaFoldDB" id="A0A7V5VFS0"/>
<dbReference type="Gene3D" id="3.40.50.2300">
    <property type="match status" value="1"/>
</dbReference>
<dbReference type="GO" id="GO:0005886">
    <property type="term" value="C:plasma membrane"/>
    <property type="evidence" value="ECO:0007669"/>
    <property type="project" value="TreeGrafter"/>
</dbReference>
<dbReference type="InterPro" id="IPR037257">
    <property type="entry name" value="T2SS_E_N_sf"/>
</dbReference>
<dbReference type="SMART" id="SM00448">
    <property type="entry name" value="REC"/>
    <property type="match status" value="1"/>
</dbReference>
<dbReference type="GO" id="GO:0005524">
    <property type="term" value="F:ATP binding"/>
    <property type="evidence" value="ECO:0007669"/>
    <property type="project" value="UniProtKB-KW"/>
</dbReference>
<evidence type="ECO:0000256" key="3">
    <source>
        <dbReference type="ARBA" id="ARBA00022840"/>
    </source>
</evidence>
<dbReference type="GO" id="GO:0000160">
    <property type="term" value="P:phosphorelay signal transduction system"/>
    <property type="evidence" value="ECO:0007669"/>
    <property type="project" value="InterPro"/>
</dbReference>
<evidence type="ECO:0000256" key="2">
    <source>
        <dbReference type="ARBA" id="ARBA00022741"/>
    </source>
</evidence>
<accession>A0A7V5VFS0</accession>
<comment type="caution">
    <text evidence="7">The sequence shown here is derived from an EMBL/GenBank/DDBJ whole genome shotgun (WGS) entry which is preliminary data.</text>
</comment>
<dbReference type="PROSITE" id="PS00662">
    <property type="entry name" value="T2SP_E"/>
    <property type="match status" value="1"/>
</dbReference>
<evidence type="ECO:0000256" key="5">
    <source>
        <dbReference type="SAM" id="MobiDB-lite"/>
    </source>
</evidence>
<dbReference type="GO" id="GO:0016887">
    <property type="term" value="F:ATP hydrolysis activity"/>
    <property type="evidence" value="ECO:0007669"/>
    <property type="project" value="TreeGrafter"/>
</dbReference>
<reference evidence="7" key="1">
    <citation type="journal article" date="2020" name="mSystems">
        <title>Genome- and Community-Level Interaction Insights into Carbon Utilization and Element Cycling Functions of Hydrothermarchaeota in Hydrothermal Sediment.</title>
        <authorList>
            <person name="Zhou Z."/>
            <person name="Liu Y."/>
            <person name="Xu W."/>
            <person name="Pan J."/>
            <person name="Luo Z.H."/>
            <person name="Li M."/>
        </authorList>
    </citation>
    <scope>NUCLEOTIDE SEQUENCE [LARGE SCALE GENOMIC DNA]</scope>
    <source>
        <strain evidence="7">HyVt-460</strain>
    </source>
</reference>
<dbReference type="InterPro" id="IPR001482">
    <property type="entry name" value="T2SS/T4SS_dom"/>
</dbReference>
<feature type="region of interest" description="Disordered" evidence="5">
    <location>
        <begin position="513"/>
        <end position="574"/>
    </location>
</feature>
<name>A0A7V5VFS0_CALAY</name>
<dbReference type="SMART" id="SM00382">
    <property type="entry name" value="AAA"/>
    <property type="match status" value="1"/>
</dbReference>
<evidence type="ECO:0000256" key="1">
    <source>
        <dbReference type="ARBA" id="ARBA00006611"/>
    </source>
</evidence>
<dbReference type="InterPro" id="IPR001789">
    <property type="entry name" value="Sig_transdc_resp-reg_receiver"/>
</dbReference>
<dbReference type="PANTHER" id="PTHR30258">
    <property type="entry name" value="TYPE II SECRETION SYSTEM PROTEIN GSPE-RELATED"/>
    <property type="match status" value="1"/>
</dbReference>
<keyword evidence="3" id="KW-0067">ATP-binding</keyword>
<dbReference type="InterPro" id="IPR027417">
    <property type="entry name" value="P-loop_NTPase"/>
</dbReference>
<dbReference type="Gene3D" id="3.40.50.300">
    <property type="entry name" value="P-loop containing nucleotide triphosphate hydrolases"/>
    <property type="match status" value="1"/>
</dbReference>
<evidence type="ECO:0000313" key="7">
    <source>
        <dbReference type="EMBL" id="HHM02769.1"/>
    </source>
</evidence>
<dbReference type="Gene3D" id="3.30.450.90">
    <property type="match status" value="1"/>
</dbReference>
<dbReference type="InterPro" id="IPR003593">
    <property type="entry name" value="AAA+_ATPase"/>
</dbReference>
<dbReference type="EMBL" id="DRLI01000274">
    <property type="protein sequence ID" value="HHM02769.1"/>
    <property type="molecule type" value="Genomic_DNA"/>
</dbReference>
<dbReference type="InterPro" id="IPR011006">
    <property type="entry name" value="CheY-like_superfamily"/>
</dbReference>